<name>A0A2V1IUW0_9BACT</name>
<dbReference type="PANTHER" id="PTHR37833">
    <property type="entry name" value="LIPOPROTEIN-RELATED"/>
    <property type="match status" value="1"/>
</dbReference>
<dbReference type="InterPro" id="IPR011467">
    <property type="entry name" value="DUF1573"/>
</dbReference>
<gene>
    <name evidence="2" type="ORF">C5O25_09725</name>
</gene>
<dbReference type="Gene3D" id="2.60.40.10">
    <property type="entry name" value="Immunoglobulins"/>
    <property type="match status" value="2"/>
</dbReference>
<dbReference type="AlphaFoldDB" id="A0A2V1IUW0"/>
<keyword evidence="1" id="KW-0732">Signal</keyword>
<evidence type="ECO:0000256" key="1">
    <source>
        <dbReference type="SAM" id="SignalP"/>
    </source>
</evidence>
<evidence type="ECO:0000313" key="3">
    <source>
        <dbReference type="Proteomes" id="UP000244925"/>
    </source>
</evidence>
<dbReference type="GeneID" id="93424802"/>
<dbReference type="Pfam" id="PF07610">
    <property type="entry name" value="DUF1573"/>
    <property type="match status" value="2"/>
</dbReference>
<dbReference type="RefSeq" id="WP_107036549.1">
    <property type="nucleotide sequence ID" value="NZ_CAONGC010000024.1"/>
</dbReference>
<protein>
    <submittedName>
        <fullName evidence="2">DUF1573 domain-containing protein</fullName>
    </submittedName>
</protein>
<dbReference type="InterPro" id="IPR013783">
    <property type="entry name" value="Ig-like_fold"/>
</dbReference>
<dbReference type="PANTHER" id="PTHR37833:SF1">
    <property type="entry name" value="SIGNAL PEPTIDE PROTEIN"/>
    <property type="match status" value="1"/>
</dbReference>
<proteinExistence type="predicted"/>
<evidence type="ECO:0000313" key="2">
    <source>
        <dbReference type="EMBL" id="PWB06665.1"/>
    </source>
</evidence>
<feature type="chain" id="PRO_5016178878" evidence="1">
    <location>
        <begin position="27"/>
        <end position="374"/>
    </location>
</feature>
<feature type="signal peptide" evidence="1">
    <location>
        <begin position="1"/>
        <end position="26"/>
    </location>
</feature>
<accession>A0A2V1IUW0</accession>
<organism evidence="2 3">
    <name type="scientific">Paramuribaculum intestinale</name>
    <dbReference type="NCBI Taxonomy" id="2094151"/>
    <lineage>
        <taxon>Bacteria</taxon>
        <taxon>Pseudomonadati</taxon>
        <taxon>Bacteroidota</taxon>
        <taxon>Bacteroidia</taxon>
        <taxon>Bacteroidales</taxon>
        <taxon>Muribaculaceae</taxon>
        <taxon>Paramuribaculum</taxon>
    </lineage>
</organism>
<comment type="caution">
    <text evidence="2">The sequence shown here is derived from an EMBL/GenBank/DDBJ whole genome shotgun (WGS) entry which is preliminary data.</text>
</comment>
<keyword evidence="3" id="KW-1185">Reference proteome</keyword>
<sequence>MTSHHRHITICLLLAVSFMAAFTATANTAPRKKKTGPKTEWIDKVHDFGAFDESLGRVTCLFRAVNTGDEPLVVVSARANCGCTRPQYPTHPIAPGDTLTVSVAYDASGRPGRFEKKVYIVTNTEEQSTLSIRGTVIGTSNSLRGRYPVEIGSIRLATTVMPFGEIKKGRTGKHTMKAYNASHDSITPVVSGTPAYIKTIVEPATVGPGEQFVIFATFDSGRCPVWGIVNDSIRVSDGRGASSAVNTVAIVKEDFSTMKDEDRNKAPQATLSRTTLDFGRFGRTAQPLHMTFTITNTGQSPLIVRRLHTPDKAVTATISSTTIKSGKEATVKVTADPALIADGELLNARITLITNAPSAPSQTVRVVGEPTATP</sequence>
<dbReference type="EMBL" id="PUBV01000021">
    <property type="protein sequence ID" value="PWB06665.1"/>
    <property type="molecule type" value="Genomic_DNA"/>
</dbReference>
<dbReference type="Proteomes" id="UP000244925">
    <property type="component" value="Unassembled WGS sequence"/>
</dbReference>
<reference evidence="3" key="1">
    <citation type="submission" date="2018-02" db="EMBL/GenBank/DDBJ databases">
        <authorList>
            <person name="Clavel T."/>
            <person name="Strowig T."/>
        </authorList>
    </citation>
    <scope>NUCLEOTIDE SEQUENCE [LARGE SCALE GENOMIC DNA]</scope>
    <source>
        <strain evidence="3">DSM 100764</strain>
    </source>
</reference>